<proteinExistence type="inferred from homology"/>
<evidence type="ECO:0000256" key="10">
    <source>
        <dbReference type="ARBA" id="ARBA00022781"/>
    </source>
</evidence>
<feature type="region of interest" description="Disordered" evidence="19">
    <location>
        <begin position="2245"/>
        <end position="2264"/>
    </location>
</feature>
<keyword evidence="10" id="KW-0375">Hydrogen ion transport</keyword>
<keyword evidence="14 20" id="KW-1133">Transmembrane helix</keyword>
<evidence type="ECO:0000256" key="11">
    <source>
        <dbReference type="ARBA" id="ARBA00022824"/>
    </source>
</evidence>
<dbReference type="PROSITE" id="PS01036">
    <property type="entry name" value="HSP70_3"/>
    <property type="match status" value="1"/>
</dbReference>
<dbReference type="PROSITE" id="PS00329">
    <property type="entry name" value="HSP70_2"/>
    <property type="match status" value="1"/>
</dbReference>
<feature type="coiled-coil region" evidence="18">
    <location>
        <begin position="914"/>
        <end position="941"/>
    </location>
</feature>
<comment type="caution">
    <text evidence="22">The sequence shown here is derived from an EMBL/GenBank/DDBJ whole genome shotgun (WGS) entry which is preliminary data.</text>
</comment>
<dbReference type="Gene3D" id="2.60.34.10">
    <property type="entry name" value="Substrate Binding Domain Of DNAk, Chain A, domain 1"/>
    <property type="match status" value="1"/>
</dbReference>
<evidence type="ECO:0000256" key="17">
    <source>
        <dbReference type="ARBA" id="ARBA00023274"/>
    </source>
</evidence>
<keyword evidence="7 20" id="KW-0812">Transmembrane</keyword>
<evidence type="ECO:0000256" key="9">
    <source>
        <dbReference type="ARBA" id="ARBA00022741"/>
    </source>
</evidence>
<dbReference type="CDD" id="cd10241">
    <property type="entry name" value="ASKHA_NBD_HSP70_BiP"/>
    <property type="match status" value="1"/>
</dbReference>
<dbReference type="SUPFAM" id="SSF54747">
    <property type="entry name" value="Ribosomal L11/L12e N-terminal domain"/>
    <property type="match status" value="1"/>
</dbReference>
<comment type="similarity">
    <text evidence="4">Belongs to the V-ATPase e1/e2 subunit family.</text>
</comment>
<evidence type="ECO:0000256" key="1">
    <source>
        <dbReference type="ARBA" id="ARBA00004141"/>
    </source>
</evidence>
<dbReference type="GO" id="GO:0003735">
    <property type="term" value="F:structural constituent of ribosome"/>
    <property type="evidence" value="ECO:0007669"/>
    <property type="project" value="InterPro"/>
</dbReference>
<dbReference type="SUPFAM" id="SSF46906">
    <property type="entry name" value="Ribosomal protein L11, C-terminal domain"/>
    <property type="match status" value="1"/>
</dbReference>
<comment type="similarity">
    <text evidence="3">Belongs to the heat shock protein 70 family.</text>
</comment>
<comment type="similarity">
    <text evidence="5">Belongs to the universal ribosomal protein uL11 family.</text>
</comment>
<evidence type="ECO:0000256" key="4">
    <source>
        <dbReference type="ARBA" id="ARBA00008328"/>
    </source>
</evidence>
<keyword evidence="9" id="KW-0547">Nucleotide-binding</keyword>
<dbReference type="GO" id="GO:0006412">
    <property type="term" value="P:translation"/>
    <property type="evidence" value="ECO:0007669"/>
    <property type="project" value="InterPro"/>
</dbReference>
<evidence type="ECO:0000256" key="2">
    <source>
        <dbReference type="ARBA" id="ARBA00004319"/>
    </source>
</evidence>
<dbReference type="SUPFAM" id="SSF53067">
    <property type="entry name" value="Actin-like ATPase domain"/>
    <property type="match status" value="2"/>
</dbReference>
<comment type="subcellular location">
    <subcellularLocation>
        <location evidence="2">Endoplasmic reticulum lumen</location>
    </subcellularLocation>
    <subcellularLocation>
        <location evidence="1">Membrane</location>
        <topology evidence="1">Multi-pass membrane protein</topology>
    </subcellularLocation>
</comment>
<evidence type="ECO:0000256" key="6">
    <source>
        <dbReference type="ARBA" id="ARBA00022448"/>
    </source>
</evidence>
<dbReference type="InterPro" id="IPR008389">
    <property type="entry name" value="ATPase_V0-cplx_e1/e2_su"/>
</dbReference>
<dbReference type="Gene3D" id="3.90.640.10">
    <property type="entry name" value="Actin, Chain A, domain 4"/>
    <property type="match status" value="1"/>
</dbReference>
<dbReference type="Gene3D" id="3.30.1550.10">
    <property type="entry name" value="Ribosomal protein L11/L12, N-terminal domain"/>
    <property type="match status" value="1"/>
</dbReference>
<dbReference type="SUPFAM" id="SSF100934">
    <property type="entry name" value="Heat shock protein 70kD (HSP70), C-terminal subdomain"/>
    <property type="match status" value="1"/>
</dbReference>
<dbReference type="Gene3D" id="1.20.1270.10">
    <property type="match status" value="1"/>
</dbReference>
<evidence type="ECO:0000256" key="18">
    <source>
        <dbReference type="SAM" id="Coils"/>
    </source>
</evidence>
<evidence type="ECO:0000256" key="20">
    <source>
        <dbReference type="SAM" id="Phobius"/>
    </source>
</evidence>
<evidence type="ECO:0000256" key="15">
    <source>
        <dbReference type="ARBA" id="ARBA00023065"/>
    </source>
</evidence>
<dbReference type="FunFam" id="3.30.420.40:FF:000026">
    <property type="entry name" value="Heat shock protein 70"/>
    <property type="match status" value="1"/>
</dbReference>
<evidence type="ECO:0000259" key="21">
    <source>
        <dbReference type="PROSITE" id="PS50191"/>
    </source>
</evidence>
<dbReference type="SUPFAM" id="SSF46938">
    <property type="entry name" value="CRAL/TRIO N-terminal domain"/>
    <property type="match status" value="1"/>
</dbReference>
<dbReference type="InterPro" id="IPR042050">
    <property type="entry name" value="BIP_NBD"/>
</dbReference>
<dbReference type="GO" id="GO:0046961">
    <property type="term" value="F:proton-transporting ATPase activity, rotational mechanism"/>
    <property type="evidence" value="ECO:0007669"/>
    <property type="project" value="InterPro"/>
</dbReference>
<dbReference type="GO" id="GO:0033179">
    <property type="term" value="C:proton-transporting V-type ATPase, V0 domain"/>
    <property type="evidence" value="ECO:0007669"/>
    <property type="project" value="InterPro"/>
</dbReference>
<keyword evidence="12" id="KW-0067">ATP-binding</keyword>
<dbReference type="SUPFAM" id="SSF52087">
    <property type="entry name" value="CRAL/TRIO domain"/>
    <property type="match status" value="1"/>
</dbReference>
<feature type="transmembrane region" description="Helical" evidence="20">
    <location>
        <begin position="2096"/>
        <end position="2118"/>
    </location>
</feature>
<dbReference type="Pfam" id="PF00650">
    <property type="entry name" value="CRAL_TRIO"/>
    <property type="match status" value="1"/>
</dbReference>
<dbReference type="InterPro" id="IPR036865">
    <property type="entry name" value="CRAL-TRIO_dom_sf"/>
</dbReference>
<dbReference type="InterPro" id="IPR013126">
    <property type="entry name" value="Hsp_70_fam"/>
</dbReference>
<dbReference type="GO" id="GO:0005788">
    <property type="term" value="C:endoplasmic reticulum lumen"/>
    <property type="evidence" value="ECO:0007669"/>
    <property type="project" value="UniProtKB-SubCell"/>
</dbReference>
<feature type="transmembrane region" description="Helical" evidence="20">
    <location>
        <begin position="2157"/>
        <end position="2175"/>
    </location>
</feature>
<dbReference type="EMBL" id="LSRX01000678">
    <property type="protein sequence ID" value="OLP91134.1"/>
    <property type="molecule type" value="Genomic_DNA"/>
</dbReference>
<dbReference type="InterPro" id="IPR036796">
    <property type="entry name" value="Ribosomal_uL11_N_sf"/>
</dbReference>
<organism evidence="22 23">
    <name type="scientific">Symbiodinium microadriaticum</name>
    <name type="common">Dinoflagellate</name>
    <name type="synonym">Zooxanthella microadriatica</name>
    <dbReference type="NCBI Taxonomy" id="2951"/>
    <lineage>
        <taxon>Eukaryota</taxon>
        <taxon>Sar</taxon>
        <taxon>Alveolata</taxon>
        <taxon>Dinophyceae</taxon>
        <taxon>Suessiales</taxon>
        <taxon>Symbiodiniaceae</taxon>
        <taxon>Symbiodinium</taxon>
    </lineage>
</organism>
<evidence type="ECO:0000313" key="23">
    <source>
        <dbReference type="Proteomes" id="UP000186817"/>
    </source>
</evidence>
<dbReference type="FunFam" id="3.90.640.10:FF:000153">
    <property type="entry name" value="Endoplasmic reticulum chaperone BiP"/>
    <property type="match status" value="1"/>
</dbReference>
<keyword evidence="16 20" id="KW-0472">Membrane</keyword>
<dbReference type="GO" id="GO:0005840">
    <property type="term" value="C:ribosome"/>
    <property type="evidence" value="ECO:0007669"/>
    <property type="project" value="UniProtKB-KW"/>
</dbReference>
<evidence type="ECO:0000256" key="13">
    <source>
        <dbReference type="ARBA" id="ARBA00022980"/>
    </source>
</evidence>
<feature type="region of interest" description="Disordered" evidence="19">
    <location>
        <begin position="1263"/>
        <end position="1284"/>
    </location>
</feature>
<evidence type="ECO:0000256" key="8">
    <source>
        <dbReference type="ARBA" id="ARBA00022729"/>
    </source>
</evidence>
<keyword evidence="11" id="KW-0256">Endoplasmic reticulum</keyword>
<reference evidence="22 23" key="1">
    <citation type="submission" date="2016-02" db="EMBL/GenBank/DDBJ databases">
        <title>Genome analysis of coral dinoflagellate symbionts highlights evolutionary adaptations to a symbiotic lifestyle.</title>
        <authorList>
            <person name="Aranda M."/>
            <person name="Li Y."/>
            <person name="Liew Y.J."/>
            <person name="Baumgarten S."/>
            <person name="Simakov O."/>
            <person name="Wilson M."/>
            <person name="Piel J."/>
            <person name="Ashoor H."/>
            <person name="Bougouffa S."/>
            <person name="Bajic V.B."/>
            <person name="Ryu T."/>
            <person name="Ravasi T."/>
            <person name="Bayer T."/>
            <person name="Micklem G."/>
            <person name="Kim H."/>
            <person name="Bhak J."/>
            <person name="Lajeunesse T.C."/>
            <person name="Voolstra C.R."/>
        </authorList>
    </citation>
    <scope>NUCLEOTIDE SEQUENCE [LARGE SCALE GENOMIC DNA]</scope>
    <source>
        <strain evidence="22 23">CCMP2467</strain>
    </source>
</reference>
<dbReference type="InterPro" id="IPR036273">
    <property type="entry name" value="CRAL/TRIO_N_dom_sf"/>
</dbReference>
<dbReference type="Pfam" id="PF00012">
    <property type="entry name" value="HSP70"/>
    <property type="match status" value="1"/>
</dbReference>
<dbReference type="PANTHER" id="PTHR19375">
    <property type="entry name" value="HEAT SHOCK PROTEIN 70KDA"/>
    <property type="match status" value="1"/>
</dbReference>
<keyword evidence="8" id="KW-0732">Signal</keyword>
<keyword evidence="23" id="KW-1185">Reference proteome</keyword>
<keyword evidence="15" id="KW-0406">Ion transport</keyword>
<evidence type="ECO:0000256" key="3">
    <source>
        <dbReference type="ARBA" id="ARBA00007381"/>
    </source>
</evidence>
<evidence type="ECO:0000256" key="5">
    <source>
        <dbReference type="ARBA" id="ARBA00010537"/>
    </source>
</evidence>
<dbReference type="InterPro" id="IPR029047">
    <property type="entry name" value="HSP70_peptide-bd_sf"/>
</dbReference>
<feature type="transmembrane region" description="Helical" evidence="20">
    <location>
        <begin position="1824"/>
        <end position="1843"/>
    </location>
</feature>
<evidence type="ECO:0000256" key="7">
    <source>
        <dbReference type="ARBA" id="ARBA00022692"/>
    </source>
</evidence>
<dbReference type="InterPro" id="IPR029048">
    <property type="entry name" value="HSP70_C_sf"/>
</dbReference>
<dbReference type="GO" id="GO:0140662">
    <property type="term" value="F:ATP-dependent protein folding chaperone"/>
    <property type="evidence" value="ECO:0007669"/>
    <property type="project" value="InterPro"/>
</dbReference>
<accession>A0A1Q9D7G5</accession>
<dbReference type="PROSITE" id="PS50191">
    <property type="entry name" value="CRAL_TRIO"/>
    <property type="match status" value="1"/>
</dbReference>
<dbReference type="NCBIfam" id="NF001413">
    <property type="entry name" value="PRK00290.1"/>
    <property type="match status" value="1"/>
</dbReference>
<dbReference type="CDD" id="cd00170">
    <property type="entry name" value="SEC14"/>
    <property type="match status" value="1"/>
</dbReference>
<dbReference type="OrthoDB" id="1478556at2759"/>
<feature type="transmembrane region" description="Helical" evidence="20">
    <location>
        <begin position="2211"/>
        <end position="2232"/>
    </location>
</feature>
<dbReference type="InterPro" id="IPR000911">
    <property type="entry name" value="Ribosomal_uL11"/>
</dbReference>
<keyword evidence="17" id="KW-0687">Ribonucleoprotein</keyword>
<dbReference type="SMART" id="SM01100">
    <property type="entry name" value="CRAL_TRIO_N"/>
    <property type="match status" value="1"/>
</dbReference>
<dbReference type="InterPro" id="IPR036769">
    <property type="entry name" value="Ribosomal_uL11_C_sf"/>
</dbReference>
<dbReference type="GO" id="GO:0005524">
    <property type="term" value="F:ATP binding"/>
    <property type="evidence" value="ECO:0007669"/>
    <property type="project" value="UniProtKB-KW"/>
</dbReference>
<dbReference type="InterPro" id="IPR011074">
    <property type="entry name" value="CRAL/TRIO_N_dom"/>
</dbReference>
<gene>
    <name evidence="22" type="primary">BIP5</name>
    <name evidence="22" type="ORF">AK812_SmicGene27213</name>
</gene>
<name>A0A1Q9D7G5_SYMMI</name>
<feature type="compositionally biased region" description="Acidic residues" evidence="19">
    <location>
        <begin position="2253"/>
        <end position="2264"/>
    </location>
</feature>
<dbReference type="Pfam" id="PF05493">
    <property type="entry name" value="ATP_synt_H"/>
    <property type="match status" value="1"/>
</dbReference>
<dbReference type="InterPro" id="IPR043129">
    <property type="entry name" value="ATPase_NBD"/>
</dbReference>
<feature type="transmembrane region" description="Helical" evidence="20">
    <location>
        <begin position="1855"/>
        <end position="1877"/>
    </location>
</feature>
<dbReference type="InterPro" id="IPR018181">
    <property type="entry name" value="Heat_shock_70_CS"/>
</dbReference>
<dbReference type="SUPFAM" id="SSF100920">
    <property type="entry name" value="Heat shock protein 70kD (HSP70), peptide-binding domain"/>
    <property type="match status" value="1"/>
</dbReference>
<protein>
    <submittedName>
        <fullName evidence="22">Luminal-binding protein 5</fullName>
    </submittedName>
</protein>
<evidence type="ECO:0000256" key="14">
    <source>
        <dbReference type="ARBA" id="ARBA00022989"/>
    </source>
</evidence>
<evidence type="ECO:0000256" key="19">
    <source>
        <dbReference type="SAM" id="MobiDB-lite"/>
    </source>
</evidence>
<evidence type="ECO:0000313" key="22">
    <source>
        <dbReference type="EMBL" id="OLP91134.1"/>
    </source>
</evidence>
<dbReference type="GO" id="GO:1990904">
    <property type="term" value="C:ribonucleoprotein complex"/>
    <property type="evidence" value="ECO:0007669"/>
    <property type="project" value="UniProtKB-KW"/>
</dbReference>
<dbReference type="Proteomes" id="UP000186817">
    <property type="component" value="Unassembled WGS sequence"/>
</dbReference>
<evidence type="ECO:0000256" key="16">
    <source>
        <dbReference type="ARBA" id="ARBA00023136"/>
    </source>
</evidence>
<dbReference type="InterPro" id="IPR001251">
    <property type="entry name" value="CRAL-TRIO_dom"/>
</dbReference>
<keyword evidence="6" id="KW-0813">Transport</keyword>
<keyword evidence="18" id="KW-0175">Coiled coil</keyword>
<dbReference type="FunFam" id="2.60.34.10:FF:000002">
    <property type="entry name" value="Heat shock 70 kDa"/>
    <property type="match status" value="1"/>
</dbReference>
<keyword evidence="13" id="KW-0689">Ribosomal protein</keyword>
<dbReference type="Gene3D" id="3.40.525.10">
    <property type="entry name" value="CRAL-TRIO lipid binding domain"/>
    <property type="match status" value="1"/>
</dbReference>
<dbReference type="SMART" id="SM00649">
    <property type="entry name" value="RL11"/>
    <property type="match status" value="1"/>
</dbReference>
<dbReference type="PRINTS" id="PR00301">
    <property type="entry name" value="HEATSHOCK70"/>
</dbReference>
<sequence length="2264" mass="250741">MSSHAKDDSWRSTLHQGVHRLRKELEHLQLPLYKTANGETVAWDRSPAGTEASLCRFLTARKGDVQAARKMFADHLAWRQRTFPIPREGLTAQLLDEDLRFRRLREDSDGCPVLLVNFLFGGFATEAVSEAALVLASLRFFEDSIDSMEQRGVHQICALVFGSPPPVAWAHVMVSAFQNNYPERLKVAIVYPVPASFVSLVRQAMWFVDENTRSKVDMETDEQPLLNRFGYRPDDLPLEIRGGYRGVGERWKPDAGKLLRMAYAFLWPHGRQVAELEAAIHQAARAADPENGLKAFPVRDEPVWPSWLTSCCFQRPSYAPEDFAPTAELFHDAESSEVKGNGTKPTLAMNKVGAETHEGVLQLRDKAASAAFAAVSGPILQKDSTVAAEKLKEFSSKLASRGEEIGLSSASTFTCVRQALQEILRSMYNVACKEARTSATKALGTMDEGCRVGECAQLPDQMMALTKASDTMLKQMLASSSGKYFFTAEHIQLRLYGLYLERSLKGEAPASDPDQFASILELSEEDAEAARVETCRSLGSDEHVLVFLPLLYEDEKSKLAEMKPDLSDEMAKFRLPLSAVEETAMEVYKSCLETVSGRVLTSGQKEELDAVRDFMELEMSSVRRLHLKALSVRAFLVEAEPRVTMWKVAFVTVFALASFAAAKEEDKKIDGPVIGTTYSCVGINKNGRVEIIPNDQGNRITPSYVAFTDDERLIGEAAKNQATINPTQTLFDVKRLIGRRFKDSTVQKDIKLLPYKIVDKSTKPMIAVKVKGEEKVMAPEEVSSMVLTKMKETAENYLGKEVKHAVVTVPAYFNDAQRQSTKDAGTIAGLNVLRIINEPTAAAIAYGLDKKTEKNILVYDLGGGTFDVSLLTIDNGVFEVVATNGDTHLGGEDFDQRVMQHFMKIFEKKHGKDMSKDKRSIQKLRREVEKTKRALSSTHQARLEIEALYDGTDFSETLTRARFEELKADLFKNTLGPVKQVLDDSGLKKNQVDEIVLVGGSTRIPKVQQLIKDFFNGKEPNRGINPDEAVAYGAAVQDVTPLTLGIETVGGVMTKLISRNTVIPTKKSQIFSTYQDNQPAVNIQVFEGERPMTKDNHLLGKFELGGIPPAPRGQPQIEVTFEIDSNGILNVGAEDKGTGKSEKITITNDKGRLTEEQIEKMIREAEEFADEDKKVKERVDAKNAFDGYIHSMRSATEGSGDNKGLSEKMDSDEKEKILDALKDGQSWLDSNPEADAEEIKEKHKEVEGICAPIVSKYYGGGGAGGAGGADDDEEEEAQEVRPDSECKSRKLCSKDRGSCGTAAGLEASDTEKIFHGVVEERLREMMIPVRDAWEEATYTKEALLQLKKERGKDLGDDPTADGTGAELGIKDSPPLEGVRGFKLMEELTKVADFYKNNKVLKDDAVDSSSEDEDAWAAACAILYPVQVGKWIEDKNKEEMYGIFVWNAITCQDIWRNMAPKFDPNEVKVVFLRQYGGEQVGDDIVKGTSQWKAFVQGLARRSLCCTEPQGIRVTVKLTIQNRAAKVDVEPNATSLVIKAVSPRSIKSGRARTLRWKALKNVFLDICRQMRYKSLAKEFKGTAKEILGTCFAVGCTVDGQKPIVRTSALQEAIDNEEPGPEFVMQALGNLAFDSAQEDTAARDKWTAAKAVIGGILGLSALLKMLPVVLDLLFGIESFLLHLQPGADMVRPEGAAKGAGSNGVKMVPLGLDLSDARCNMFIKSKVQEQGELKKDDVSMLTDWVMDPAPMFFGIEKDVTIDMVQAGVPHKRKAQRLTARNIYSTFRGRQEPLGAFAGVPVGQQPPAGMAELQGSVGFMAPGLQTGTFAFVVLGICASCVASMFFTVETPNITRKESRSLGLVVVWISTFCMWLMWACVYMHQMVPLMVLKILNKPSVTPEVDEWDLEVAKDLELSRPQLRSLFRVEVASVVEDPDLSDEQKVDGIEASREAFGLAEKEAMSEMQDLIKSRCAFDGCFWQENEAAAVDQMQRLELLAAFGLSTGVELWFQDDWEVAPAMRQKLLKTYAAGSKGRTPDTRMLERVLSDMSACRLPFLAAQLFEEAYRLVASNLRVIRAVRGPATQSRQPSMARGRERAGDILAAVASATSVVTVLIGSIYLYWHFPSFKLKFEECYFENPDEYTYWVDCNSTWSNNWGMVGIPVWVPFFVGVAGTLMYYPMMMEVVGFPKNFLQHGIFLIIQAFFANIGYCGKLGVATGFVSIAVGIIAIIASGFHIKSTRMKALESNKSMTYQLQQDESEDSDEDESE</sequence>
<dbReference type="Gene3D" id="1.10.10.250">
    <property type="entry name" value="Ribosomal protein L11, C-terminal domain"/>
    <property type="match status" value="1"/>
</dbReference>
<feature type="domain" description="CRAL-TRIO" evidence="21">
    <location>
        <begin position="87"/>
        <end position="242"/>
    </location>
</feature>
<dbReference type="Gene3D" id="3.30.420.40">
    <property type="match status" value="2"/>
</dbReference>
<evidence type="ECO:0000256" key="12">
    <source>
        <dbReference type="ARBA" id="ARBA00022840"/>
    </source>
</evidence>